<dbReference type="GO" id="GO:0016746">
    <property type="term" value="F:acyltransferase activity"/>
    <property type="evidence" value="ECO:0007669"/>
    <property type="project" value="UniProtKB-KW"/>
</dbReference>
<dbReference type="InterPro" id="IPR050179">
    <property type="entry name" value="Trans_hexapeptide_repeat"/>
</dbReference>
<dbReference type="AlphaFoldDB" id="A0ABD5FTZ2"/>
<protein>
    <submittedName>
        <fullName evidence="5">CatB-related O-acetyltransferase</fullName>
    </submittedName>
</protein>
<evidence type="ECO:0000313" key="5">
    <source>
        <dbReference type="EMBL" id="MDT6975385.1"/>
    </source>
</evidence>
<evidence type="ECO:0000256" key="4">
    <source>
        <dbReference type="ARBA" id="ARBA00023315"/>
    </source>
</evidence>
<keyword evidence="2" id="KW-0808">Transferase</keyword>
<evidence type="ECO:0000256" key="2">
    <source>
        <dbReference type="ARBA" id="ARBA00022679"/>
    </source>
</evidence>
<dbReference type="InterPro" id="IPR011004">
    <property type="entry name" value="Trimer_LpxA-like_sf"/>
</dbReference>
<reference evidence="5 6" key="2">
    <citation type="submission" date="2023-08" db="EMBL/GenBank/DDBJ databases">
        <authorList>
            <person name="Du M."/>
            <person name="Liu C."/>
            <person name="Liu S.-J."/>
        </authorList>
    </citation>
    <scope>NUCLEOTIDE SEQUENCE [LARGE SCALE GENOMIC DNA]</scope>
    <source>
        <strain evidence="5 6">GS077</strain>
    </source>
</reference>
<comment type="similarity">
    <text evidence="1">Belongs to the transferase hexapeptide repeat family.</text>
</comment>
<dbReference type="Proteomes" id="UP001258434">
    <property type="component" value="Unassembled WGS sequence"/>
</dbReference>
<dbReference type="Gene3D" id="2.160.10.10">
    <property type="entry name" value="Hexapeptide repeat proteins"/>
    <property type="match status" value="1"/>
</dbReference>
<keyword evidence="4" id="KW-0012">Acyltransferase</keyword>
<dbReference type="PROSITE" id="PS00101">
    <property type="entry name" value="HEXAPEP_TRANSFERASES"/>
    <property type="match status" value="1"/>
</dbReference>
<accession>A0ABD5FTZ2</accession>
<dbReference type="EMBL" id="JAVFHL010000001">
    <property type="protein sequence ID" value="MDT6975385.1"/>
    <property type="molecule type" value="Genomic_DNA"/>
</dbReference>
<comment type="caution">
    <text evidence="5">The sequence shown here is derived from an EMBL/GenBank/DDBJ whole genome shotgun (WGS) entry which is preliminary data.</text>
</comment>
<name>A0ABD5FTZ2_BACFG</name>
<dbReference type="Pfam" id="PF00132">
    <property type="entry name" value="Hexapep"/>
    <property type="match status" value="1"/>
</dbReference>
<dbReference type="PANTHER" id="PTHR43300:SF11">
    <property type="entry name" value="ACETYLTRANSFERASE RV3034C-RELATED"/>
    <property type="match status" value="1"/>
</dbReference>
<reference evidence="6" key="1">
    <citation type="submission" date="2023-07" db="EMBL/GenBank/DDBJ databases">
        <title>A gut symbiont ubiquitin homologue binds and inactivates peptidyl-prolyl isomerase to mediate the interbacterial arms race in the human gut.</title>
        <authorList>
            <person name="Jiang K."/>
            <person name="Li W."/>
            <person name="Tong M."/>
            <person name="Xu J."/>
            <person name="Chen Z."/>
            <person name="Yang Y."/>
            <person name="Zang Y."/>
            <person name="Jiao X."/>
            <person name="Liu C."/>
            <person name="Lim B."/>
            <person name="Jiang X."/>
            <person name="Wang J."/>
            <person name="Wu D."/>
            <person name="Wang M."/>
            <person name="Liu S.-J."/>
            <person name="Shao F."/>
            <person name="Gao X."/>
        </authorList>
    </citation>
    <scope>NUCLEOTIDE SEQUENCE [LARGE SCALE GENOMIC DNA]</scope>
    <source>
        <strain evidence="6">GS077</strain>
    </source>
</reference>
<dbReference type="InterPro" id="IPR018357">
    <property type="entry name" value="Hexapep_transf_CS"/>
</dbReference>
<gene>
    <name evidence="5" type="ORF">BFGS077_000634</name>
</gene>
<organism evidence="5 6">
    <name type="scientific">Bacteroides fragilis</name>
    <dbReference type="NCBI Taxonomy" id="817"/>
    <lineage>
        <taxon>Bacteria</taxon>
        <taxon>Pseudomonadati</taxon>
        <taxon>Bacteroidota</taxon>
        <taxon>Bacteroidia</taxon>
        <taxon>Bacteroidales</taxon>
        <taxon>Bacteroidaceae</taxon>
        <taxon>Bacteroides</taxon>
    </lineage>
</organism>
<dbReference type="InterPro" id="IPR001451">
    <property type="entry name" value="Hexapep"/>
</dbReference>
<evidence type="ECO:0000313" key="6">
    <source>
        <dbReference type="Proteomes" id="UP001258434"/>
    </source>
</evidence>
<dbReference type="SUPFAM" id="SSF51161">
    <property type="entry name" value="Trimeric LpxA-like enzymes"/>
    <property type="match status" value="1"/>
</dbReference>
<keyword evidence="3" id="KW-0677">Repeat</keyword>
<sequence>MIDFFISILLYFYILLFRRGIRTAFPCLVSPLFVFNKTKKVTDVSLGKSFIGRDVMISDGCHFYDTPIVFGKVKIGRYTSINGPGTRICAFIHEINIGAFCSIASNVVIQEYNHCVNHVTTYNIYHHILNLKDSISISNTSKGPITIEDDVWIGSNVVILSGVKIGRGSVIGAGAVVVNDVPPYSVAVGNPARIVKKRFDDETISYIEKTRWWTWSIEEIKRKEDFFRKEFIKSEKG</sequence>
<dbReference type="RefSeq" id="WP_009291899.1">
    <property type="nucleotide sequence ID" value="NZ_CP098482.1"/>
</dbReference>
<dbReference type="PANTHER" id="PTHR43300">
    <property type="entry name" value="ACETYLTRANSFERASE"/>
    <property type="match status" value="1"/>
</dbReference>
<proteinExistence type="inferred from homology"/>
<dbReference type="CDD" id="cd03349">
    <property type="entry name" value="LbH_XAT"/>
    <property type="match status" value="1"/>
</dbReference>
<evidence type="ECO:0000256" key="3">
    <source>
        <dbReference type="ARBA" id="ARBA00022737"/>
    </source>
</evidence>
<evidence type="ECO:0000256" key="1">
    <source>
        <dbReference type="ARBA" id="ARBA00007274"/>
    </source>
</evidence>